<dbReference type="RefSeq" id="WP_312746452.1">
    <property type="nucleotide sequence ID" value="NZ_CP116968.1"/>
</dbReference>
<name>A0AA96GLK5_9BACT</name>
<accession>A0AA96GLK5</accession>
<proteinExistence type="predicted"/>
<evidence type="ECO:0000313" key="4">
    <source>
        <dbReference type="Proteomes" id="UP001302494"/>
    </source>
</evidence>
<evidence type="ECO:0008006" key="5">
    <source>
        <dbReference type="Google" id="ProtNLM"/>
    </source>
</evidence>
<reference evidence="3 4" key="1">
    <citation type="submission" date="2023-01" db="EMBL/GenBank/DDBJ databases">
        <title>Cultivation and genomic characterization of new, ubiquitous marine nitrite-oxidizing bacteria from the Nitrospirales.</title>
        <authorList>
            <person name="Mueller A.J."/>
            <person name="Daebeler A."/>
            <person name="Herbold C.W."/>
            <person name="Kirkegaard R.H."/>
            <person name="Daims H."/>
        </authorList>
    </citation>
    <scope>NUCLEOTIDE SEQUENCE [LARGE SCALE GENOMIC DNA]</scope>
    <source>
        <strain evidence="3 4">DK</strain>
    </source>
</reference>
<feature type="region of interest" description="Disordered" evidence="1">
    <location>
        <begin position="23"/>
        <end position="111"/>
    </location>
</feature>
<organism evidence="3 4">
    <name type="scientific">Candidatus Nitrospira neomarina</name>
    <dbReference type="NCBI Taxonomy" id="3020899"/>
    <lineage>
        <taxon>Bacteria</taxon>
        <taxon>Pseudomonadati</taxon>
        <taxon>Nitrospirota</taxon>
        <taxon>Nitrospiria</taxon>
        <taxon>Nitrospirales</taxon>
        <taxon>Nitrospiraceae</taxon>
        <taxon>Nitrospira</taxon>
    </lineage>
</organism>
<gene>
    <name evidence="3" type="ORF">PQG83_02575</name>
</gene>
<protein>
    <recommendedName>
        <fullName evidence="5">Secreted protein</fullName>
    </recommendedName>
</protein>
<evidence type="ECO:0000256" key="1">
    <source>
        <dbReference type="SAM" id="MobiDB-lite"/>
    </source>
</evidence>
<keyword evidence="4" id="KW-1185">Reference proteome</keyword>
<feature type="chain" id="PRO_5041645172" description="Secreted protein" evidence="2">
    <location>
        <begin position="25"/>
        <end position="111"/>
    </location>
</feature>
<dbReference type="EMBL" id="CP116968">
    <property type="protein sequence ID" value="WNM62650.1"/>
    <property type="molecule type" value="Genomic_DNA"/>
</dbReference>
<feature type="signal peptide" evidence="2">
    <location>
        <begin position="1"/>
        <end position="24"/>
    </location>
</feature>
<dbReference type="KEGG" id="nneo:PQG83_02575"/>
<keyword evidence="2" id="KW-0732">Signal</keyword>
<evidence type="ECO:0000313" key="3">
    <source>
        <dbReference type="EMBL" id="WNM62650.1"/>
    </source>
</evidence>
<dbReference type="AlphaFoldDB" id="A0AA96GLK5"/>
<dbReference type="Proteomes" id="UP001302494">
    <property type="component" value="Chromosome"/>
</dbReference>
<feature type="compositionally biased region" description="Polar residues" evidence="1">
    <location>
        <begin position="39"/>
        <end position="48"/>
    </location>
</feature>
<feature type="compositionally biased region" description="Low complexity" evidence="1">
    <location>
        <begin position="97"/>
        <end position="111"/>
    </location>
</feature>
<evidence type="ECO:0000256" key="2">
    <source>
        <dbReference type="SAM" id="SignalP"/>
    </source>
</evidence>
<sequence>MMTRFLTVLTATAFMLGMTSMGMAGQGMKAGSAEENVPENIQRSTPSAEPSLDSGSGPGSRADQLTEMEDVDPKNPNMSNKEGKAAQAAKDLKNKDQQSPISSQSSSQKSH</sequence>